<evidence type="ECO:0000256" key="1">
    <source>
        <dbReference type="SAM" id="SignalP"/>
    </source>
</evidence>
<dbReference type="EMBL" id="OX459125">
    <property type="protein sequence ID" value="CAI9115208.1"/>
    <property type="molecule type" value="Genomic_DNA"/>
</dbReference>
<keyword evidence="3" id="KW-1185">Reference proteome</keyword>
<feature type="signal peptide" evidence="1">
    <location>
        <begin position="1"/>
        <end position="24"/>
    </location>
</feature>
<protein>
    <submittedName>
        <fullName evidence="2">OLC1v1016048C1</fullName>
    </submittedName>
</protein>
<accession>A0AAV1E4K1</accession>
<evidence type="ECO:0000313" key="3">
    <source>
        <dbReference type="Proteomes" id="UP001161247"/>
    </source>
</evidence>
<keyword evidence="1" id="KW-0732">Signal</keyword>
<organism evidence="2 3">
    <name type="scientific">Oldenlandia corymbosa var. corymbosa</name>
    <dbReference type="NCBI Taxonomy" id="529605"/>
    <lineage>
        <taxon>Eukaryota</taxon>
        <taxon>Viridiplantae</taxon>
        <taxon>Streptophyta</taxon>
        <taxon>Embryophyta</taxon>
        <taxon>Tracheophyta</taxon>
        <taxon>Spermatophyta</taxon>
        <taxon>Magnoliopsida</taxon>
        <taxon>eudicotyledons</taxon>
        <taxon>Gunneridae</taxon>
        <taxon>Pentapetalae</taxon>
        <taxon>asterids</taxon>
        <taxon>lamiids</taxon>
        <taxon>Gentianales</taxon>
        <taxon>Rubiaceae</taxon>
        <taxon>Rubioideae</taxon>
        <taxon>Spermacoceae</taxon>
        <taxon>Hedyotis-Oldenlandia complex</taxon>
        <taxon>Oldenlandia</taxon>
    </lineage>
</organism>
<feature type="chain" id="PRO_5043707182" evidence="1">
    <location>
        <begin position="25"/>
        <end position="130"/>
    </location>
</feature>
<name>A0AAV1E4K1_OLDCO</name>
<dbReference type="Proteomes" id="UP001161247">
    <property type="component" value="Chromosome 8"/>
</dbReference>
<proteinExistence type="predicted"/>
<gene>
    <name evidence="2" type="ORF">OLC1_LOCUS21779</name>
</gene>
<reference evidence="2" key="1">
    <citation type="submission" date="2023-03" db="EMBL/GenBank/DDBJ databases">
        <authorList>
            <person name="Julca I."/>
        </authorList>
    </citation>
    <scope>NUCLEOTIDE SEQUENCE</scope>
</reference>
<sequence>MAQMSFQSPLLLLISMMMVVEVLAEIAPSPCDPGPSEIPAICDKIVLTDLNFIHAVESAVRDLDMNLTFMALIQGEIGYGEGQSYTLLIQVRNGTGGVGYYEVKFYDYIEEIQELARPSDFLSPCAFKYC</sequence>
<dbReference type="AlphaFoldDB" id="A0AAV1E4K1"/>
<evidence type="ECO:0000313" key="2">
    <source>
        <dbReference type="EMBL" id="CAI9115208.1"/>
    </source>
</evidence>